<name>A0A354YVT7_9FIRM</name>
<organism evidence="1 2">
    <name type="scientific">Syntrophomonas wolfei</name>
    <dbReference type="NCBI Taxonomy" id="863"/>
    <lineage>
        <taxon>Bacteria</taxon>
        <taxon>Bacillati</taxon>
        <taxon>Bacillota</taxon>
        <taxon>Clostridia</taxon>
        <taxon>Eubacteriales</taxon>
        <taxon>Syntrophomonadaceae</taxon>
        <taxon>Syntrophomonas</taxon>
    </lineage>
</organism>
<accession>A0A354YVT7</accession>
<dbReference type="AlphaFoldDB" id="A0A354YVT7"/>
<protein>
    <submittedName>
        <fullName evidence="1">RusA family crossover junction endodeoxyribonuclease</fullName>
    </submittedName>
</protein>
<dbReference type="GO" id="GO:0006281">
    <property type="term" value="P:DNA repair"/>
    <property type="evidence" value="ECO:0007669"/>
    <property type="project" value="InterPro"/>
</dbReference>
<comment type="caution">
    <text evidence="1">The sequence shown here is derived from an EMBL/GenBank/DDBJ whole genome shotgun (WGS) entry which is preliminary data.</text>
</comment>
<sequence length="51" mass="5775">MKLTIPGEPTGKARPRVTRQGIAYTPAKTVNYETLVQELYYVQHGNKRLEG</sequence>
<proteinExistence type="predicted"/>
<gene>
    <name evidence="1" type="ORF">DDZ44_00265</name>
</gene>
<reference evidence="1 2" key="1">
    <citation type="journal article" date="2018" name="Nat. Biotechnol.">
        <title>A standardized bacterial taxonomy based on genome phylogeny substantially revises the tree of life.</title>
        <authorList>
            <person name="Parks D.H."/>
            <person name="Chuvochina M."/>
            <person name="Waite D.W."/>
            <person name="Rinke C."/>
            <person name="Skarshewski A."/>
            <person name="Chaumeil P.A."/>
            <person name="Hugenholtz P."/>
        </authorList>
    </citation>
    <scope>NUCLEOTIDE SEQUENCE [LARGE SCALE GENOMIC DNA]</scope>
    <source>
        <strain evidence="1">UBA10948</strain>
    </source>
</reference>
<feature type="non-terminal residue" evidence="1">
    <location>
        <position position="51"/>
    </location>
</feature>
<evidence type="ECO:0000313" key="2">
    <source>
        <dbReference type="Proteomes" id="UP000263273"/>
    </source>
</evidence>
<dbReference type="Pfam" id="PF05866">
    <property type="entry name" value="RusA"/>
    <property type="match status" value="1"/>
</dbReference>
<dbReference type="InterPro" id="IPR008822">
    <property type="entry name" value="Endonuclease_RusA-like"/>
</dbReference>
<evidence type="ECO:0000313" key="1">
    <source>
        <dbReference type="EMBL" id="HBK52357.1"/>
    </source>
</evidence>
<dbReference type="GO" id="GO:0006310">
    <property type="term" value="P:DNA recombination"/>
    <property type="evidence" value="ECO:0007669"/>
    <property type="project" value="InterPro"/>
</dbReference>
<dbReference type="EMBL" id="DNZF01000006">
    <property type="protein sequence ID" value="HBK52357.1"/>
    <property type="molecule type" value="Genomic_DNA"/>
</dbReference>
<dbReference type="Proteomes" id="UP000263273">
    <property type="component" value="Unassembled WGS sequence"/>
</dbReference>
<dbReference type="GO" id="GO:0000287">
    <property type="term" value="F:magnesium ion binding"/>
    <property type="evidence" value="ECO:0007669"/>
    <property type="project" value="InterPro"/>
</dbReference>